<evidence type="ECO:0000313" key="7">
    <source>
        <dbReference type="Proteomes" id="UP000250275"/>
    </source>
</evidence>
<keyword evidence="7" id="KW-1185">Reference proteome</keyword>
<reference evidence="6 7" key="1">
    <citation type="submission" date="2015-07" db="EMBL/GenBank/DDBJ databases">
        <title>The genome of Eufriesea mexicana.</title>
        <authorList>
            <person name="Pan H."/>
            <person name="Kapheim K."/>
        </authorList>
    </citation>
    <scope>NUCLEOTIDE SEQUENCE [LARGE SCALE GENOMIC DNA]</scope>
    <source>
        <strain evidence="6">0111107269</strain>
        <tissue evidence="6">Whole body</tissue>
    </source>
</reference>
<evidence type="ECO:0000256" key="3">
    <source>
        <dbReference type="PROSITE-ProRule" id="PRU00059"/>
    </source>
</evidence>
<dbReference type="EMBL" id="KQ760945">
    <property type="protein sequence ID" value="OAD58592.1"/>
    <property type="molecule type" value="Genomic_DNA"/>
</dbReference>
<feature type="signal peptide" evidence="4">
    <location>
        <begin position="1"/>
        <end position="24"/>
    </location>
</feature>
<proteinExistence type="predicted"/>
<evidence type="ECO:0000259" key="5">
    <source>
        <dbReference type="PROSITE" id="PS01180"/>
    </source>
</evidence>
<dbReference type="Proteomes" id="UP000250275">
    <property type="component" value="Unassembled WGS sequence"/>
</dbReference>
<accession>A0A310SRH9</accession>
<dbReference type="InterPro" id="IPR035914">
    <property type="entry name" value="Sperma_CUB_dom_sf"/>
</dbReference>
<dbReference type="InterPro" id="IPR000859">
    <property type="entry name" value="CUB_dom"/>
</dbReference>
<feature type="chain" id="PRO_5016436023" evidence="4">
    <location>
        <begin position="25"/>
        <end position="495"/>
    </location>
</feature>
<feature type="domain" description="CUB" evidence="5">
    <location>
        <begin position="214"/>
        <end position="328"/>
    </location>
</feature>
<dbReference type="AlphaFoldDB" id="A0A310SRH9"/>
<dbReference type="Gene3D" id="2.60.120.290">
    <property type="entry name" value="Spermadhesin, CUB domain"/>
    <property type="match status" value="1"/>
</dbReference>
<sequence>MAPGATTLTSLLLLLMAVARCSLTKNVLASTQSPFAKILKGVKLPGGYMEVIQEDHCSHGSVRLTCRSLKASIFVLKAEYQANLTRICAYDPQRLTMKMMYKRRGSSSSYKRKELKGNYIDDADDELRFGVVDVRQSLNRRYVLLAGYDPPPGAGILRSVHPSVGKWGKDTLGQAKRRIMVARVTLEIGKWTETDADVDPGPYADKKAAVRKYCNEELKVVPGEGGFINSPGYPHYYLGQNTCGWTFRSAPGHRIVLTFHDLNIRDPEADGSCVDIVRVREKGRTLFEYCGTVAGVKVVSNSNVITLDLVATKSLYTARGFFLQYQVLGCPNVSAPNGSYILNDTLTSRTFLCKLGTVFPDSKERTRILECKHGKWSENVIGIPSCTATSALILKAEQDHNRLSSLSGDNTAGTGVRIGRGEDAVAVGNGNIMDSAQSAMMKQTDYVVATANFVGIDQSRAIEVSRRNVAKVLRPEAVRSRHAYRIYPPANIQCS</sequence>
<dbReference type="Pfam" id="PF00431">
    <property type="entry name" value="CUB"/>
    <property type="match status" value="1"/>
</dbReference>
<dbReference type="PROSITE" id="PS01180">
    <property type="entry name" value="CUB"/>
    <property type="match status" value="1"/>
</dbReference>
<dbReference type="SUPFAM" id="SSF49854">
    <property type="entry name" value="Spermadhesin, CUB domain"/>
    <property type="match status" value="1"/>
</dbReference>
<keyword evidence="2" id="KW-1015">Disulfide bond</keyword>
<organism evidence="6 7">
    <name type="scientific">Eufriesea mexicana</name>
    <dbReference type="NCBI Taxonomy" id="516756"/>
    <lineage>
        <taxon>Eukaryota</taxon>
        <taxon>Metazoa</taxon>
        <taxon>Ecdysozoa</taxon>
        <taxon>Arthropoda</taxon>
        <taxon>Hexapoda</taxon>
        <taxon>Insecta</taxon>
        <taxon>Pterygota</taxon>
        <taxon>Neoptera</taxon>
        <taxon>Endopterygota</taxon>
        <taxon>Hymenoptera</taxon>
        <taxon>Apocrita</taxon>
        <taxon>Aculeata</taxon>
        <taxon>Apoidea</taxon>
        <taxon>Anthophila</taxon>
        <taxon>Apidae</taxon>
        <taxon>Eufriesea</taxon>
    </lineage>
</organism>
<protein>
    <submittedName>
        <fullName evidence="6">Cubilin</fullName>
    </submittedName>
</protein>
<dbReference type="OrthoDB" id="6431754at2759"/>
<evidence type="ECO:0000256" key="2">
    <source>
        <dbReference type="ARBA" id="ARBA00023157"/>
    </source>
</evidence>
<evidence type="ECO:0000256" key="1">
    <source>
        <dbReference type="ARBA" id="ARBA00022737"/>
    </source>
</evidence>
<evidence type="ECO:0000256" key="4">
    <source>
        <dbReference type="SAM" id="SignalP"/>
    </source>
</evidence>
<dbReference type="SMART" id="SM00042">
    <property type="entry name" value="CUB"/>
    <property type="match status" value="1"/>
</dbReference>
<evidence type="ECO:0000313" key="6">
    <source>
        <dbReference type="EMBL" id="OAD58592.1"/>
    </source>
</evidence>
<gene>
    <name evidence="6" type="ORF">WN48_10678</name>
</gene>
<keyword evidence="4" id="KW-0732">Signal</keyword>
<dbReference type="CDD" id="cd00041">
    <property type="entry name" value="CUB"/>
    <property type="match status" value="1"/>
</dbReference>
<keyword evidence="1" id="KW-0677">Repeat</keyword>
<comment type="caution">
    <text evidence="3">Lacks conserved residue(s) required for the propagation of feature annotation.</text>
</comment>
<dbReference type="PANTHER" id="PTHR24251">
    <property type="entry name" value="OVOCHYMASE-RELATED"/>
    <property type="match status" value="1"/>
</dbReference>
<name>A0A310SRH9_9HYME</name>